<keyword evidence="1" id="KW-0732">Signal</keyword>
<name>A0A6N8HC45_9FLAO</name>
<keyword evidence="3" id="KW-1185">Reference proteome</keyword>
<dbReference type="Proteomes" id="UP000433945">
    <property type="component" value="Unassembled WGS sequence"/>
</dbReference>
<comment type="caution">
    <text evidence="2">The sequence shown here is derived from an EMBL/GenBank/DDBJ whole genome shotgun (WGS) entry which is preliminary data.</text>
</comment>
<evidence type="ECO:0000313" key="2">
    <source>
        <dbReference type="EMBL" id="MUV04229.1"/>
    </source>
</evidence>
<organism evidence="2 3">
    <name type="scientific">Flavobacterium rakeshii</name>
    <dbReference type="NCBI Taxonomy" id="1038845"/>
    <lineage>
        <taxon>Bacteria</taxon>
        <taxon>Pseudomonadati</taxon>
        <taxon>Bacteroidota</taxon>
        <taxon>Flavobacteriia</taxon>
        <taxon>Flavobacteriales</taxon>
        <taxon>Flavobacteriaceae</taxon>
        <taxon>Flavobacterium</taxon>
    </lineage>
</organism>
<reference evidence="2 3" key="1">
    <citation type="submission" date="2019-12" db="EMBL/GenBank/DDBJ databases">
        <authorList>
            <person name="Sun J.-Q."/>
        </authorList>
    </citation>
    <scope>NUCLEOTIDE SEQUENCE [LARGE SCALE GENOMIC DNA]</scope>
    <source>
        <strain evidence="2 3">JCM 17928</strain>
    </source>
</reference>
<gene>
    <name evidence="2" type="ORF">GN157_10960</name>
</gene>
<feature type="signal peptide" evidence="1">
    <location>
        <begin position="1"/>
        <end position="19"/>
    </location>
</feature>
<evidence type="ECO:0000313" key="3">
    <source>
        <dbReference type="Proteomes" id="UP000433945"/>
    </source>
</evidence>
<protein>
    <recommendedName>
        <fullName evidence="4">DUF3997 domain-containing protein</fullName>
    </recommendedName>
</protein>
<evidence type="ECO:0000256" key="1">
    <source>
        <dbReference type="SAM" id="SignalP"/>
    </source>
</evidence>
<dbReference type="RefSeq" id="WP_157483442.1">
    <property type="nucleotide sequence ID" value="NZ_WOWP01000037.1"/>
</dbReference>
<sequence>MKITKLLTAIIILSLFSCGQNKVENDAIASYTIGYAIPGTNSSVMVYDNNDTIYFSNVRNPEIFQYKKITSNSATVNQIKTVITKHLNYDCLESETETISSPCFFQVYFNNENTQIVCYQEGICSKEGLPKNVQHLFTILEGKYPELRLTE</sequence>
<accession>A0A6N8HC45</accession>
<dbReference type="AlphaFoldDB" id="A0A6N8HC45"/>
<dbReference type="EMBL" id="WOWP01000037">
    <property type="protein sequence ID" value="MUV04229.1"/>
    <property type="molecule type" value="Genomic_DNA"/>
</dbReference>
<dbReference type="PROSITE" id="PS51257">
    <property type="entry name" value="PROKAR_LIPOPROTEIN"/>
    <property type="match status" value="1"/>
</dbReference>
<feature type="chain" id="PRO_5026758699" description="DUF3997 domain-containing protein" evidence="1">
    <location>
        <begin position="20"/>
        <end position="151"/>
    </location>
</feature>
<evidence type="ECO:0008006" key="4">
    <source>
        <dbReference type="Google" id="ProtNLM"/>
    </source>
</evidence>
<proteinExistence type="predicted"/>